<dbReference type="Proteomes" id="UP000003136">
    <property type="component" value="Unassembled WGS sequence"/>
</dbReference>
<name>B7ASQ7_9FIRM</name>
<proteinExistence type="predicted"/>
<evidence type="ECO:0000313" key="2">
    <source>
        <dbReference type="EMBL" id="EEC57603.1"/>
    </source>
</evidence>
<reference evidence="2 3" key="2">
    <citation type="submission" date="2008-11" db="EMBL/GenBank/DDBJ databases">
        <authorList>
            <person name="Fulton L."/>
            <person name="Clifton S."/>
            <person name="Fulton B."/>
            <person name="Xu J."/>
            <person name="Minx P."/>
            <person name="Pepin K.H."/>
            <person name="Johnson M."/>
            <person name="Bhonagiri V."/>
            <person name="Nash W.E."/>
            <person name="Mardis E.R."/>
            <person name="Wilson R.K."/>
        </authorList>
    </citation>
    <scope>NUCLEOTIDE SEQUENCE [LARGE SCALE GENOMIC DNA]</scope>
    <source>
        <strain evidence="2 3">ATCC 43243</strain>
    </source>
</reference>
<dbReference type="eggNOG" id="ENOG502Z969">
    <property type="taxonomic scope" value="Bacteria"/>
</dbReference>
<reference evidence="2 3" key="1">
    <citation type="submission" date="2008-11" db="EMBL/GenBank/DDBJ databases">
        <title>Draft genome sequence of Bacteroides pectinophilus (ATCC 43243).</title>
        <authorList>
            <person name="Sudarsanam P."/>
            <person name="Ley R."/>
            <person name="Guruge J."/>
            <person name="Turnbaugh P.J."/>
            <person name="Mahowald M."/>
            <person name="Liep D."/>
            <person name="Gordon J."/>
        </authorList>
    </citation>
    <scope>NUCLEOTIDE SEQUENCE [LARGE SCALE GENOMIC DNA]</scope>
    <source>
        <strain evidence="2 3">ATCC 43243</strain>
    </source>
</reference>
<comment type="caution">
    <text evidence="2">The sequence shown here is derived from an EMBL/GenBank/DDBJ whole genome shotgun (WGS) entry which is preliminary data.</text>
</comment>
<organism evidence="2 3">
    <name type="scientific">[Bacteroides] pectinophilus ATCC 43243</name>
    <dbReference type="NCBI Taxonomy" id="483218"/>
    <lineage>
        <taxon>Bacteria</taxon>
        <taxon>Bacillati</taxon>
        <taxon>Bacillota</taxon>
        <taxon>Clostridia</taxon>
        <taxon>Eubacteriales</taxon>
    </lineage>
</organism>
<dbReference type="Pfam" id="PF13566">
    <property type="entry name" value="DUF4130"/>
    <property type="match status" value="1"/>
</dbReference>
<feature type="domain" description="DUF4130" evidence="1">
    <location>
        <begin position="87"/>
        <end position="250"/>
    </location>
</feature>
<evidence type="ECO:0000313" key="3">
    <source>
        <dbReference type="Proteomes" id="UP000003136"/>
    </source>
</evidence>
<dbReference type="InterPro" id="IPR023875">
    <property type="entry name" value="DNA_repair_put"/>
</dbReference>
<evidence type="ECO:0000259" key="1">
    <source>
        <dbReference type="Pfam" id="PF13566"/>
    </source>
</evidence>
<dbReference type="EMBL" id="ABVQ01000036">
    <property type="protein sequence ID" value="EEC57603.1"/>
    <property type="molecule type" value="Genomic_DNA"/>
</dbReference>
<dbReference type="NCBIfam" id="TIGR03915">
    <property type="entry name" value="SAM_7_link_chp"/>
    <property type="match status" value="1"/>
</dbReference>
<keyword evidence="3" id="KW-1185">Reference proteome</keyword>
<sequence>MAEERMIFRCEDSVDGIFTAIYKAWEYGTSRSSVELNICATMRLFVQYADVEADYGIALKVADTIRNRLSEEVYNIVWRAALSDGADKAEHIYRFLRKGFRMGASVIDYRQDEDVNAVCRMSEYAGREAHKYTGFVRFEENVNGVLVARIAPKNNIVPLIADHFADRLRQENWIIADVNRGCAAIHRAYMEPVIMMGISGDSIAALTTESADETEFKKLWSSFLNSVSIEERRNRRQQMTMMPLRYRTFMSAER</sequence>
<gene>
    <name evidence="2" type="ORF">BACPEC_02112</name>
</gene>
<dbReference type="AlphaFoldDB" id="B7ASQ7"/>
<accession>B7ASQ7</accession>
<protein>
    <recommendedName>
        <fullName evidence="1">DUF4130 domain-containing protein</fullName>
    </recommendedName>
</protein>
<dbReference type="InterPro" id="IPR025404">
    <property type="entry name" value="DUF4130"/>
</dbReference>
<dbReference type="HOGENOM" id="CLU_068835_0_0_9"/>
<dbReference type="STRING" id="483218.BACPEC_02112"/>